<evidence type="ECO:0000256" key="7">
    <source>
        <dbReference type="SAM" id="Phobius"/>
    </source>
</evidence>
<keyword evidence="2" id="KW-0813">Transport</keyword>
<dbReference type="InterPro" id="IPR050171">
    <property type="entry name" value="MFS_Transporters"/>
</dbReference>
<comment type="caution">
    <text evidence="8">The sequence shown here is derived from an EMBL/GenBank/DDBJ whole genome shotgun (WGS) entry which is preliminary data.</text>
</comment>
<feature type="transmembrane region" description="Helical" evidence="7">
    <location>
        <begin position="264"/>
        <end position="285"/>
    </location>
</feature>
<evidence type="ECO:0000256" key="4">
    <source>
        <dbReference type="ARBA" id="ARBA00022692"/>
    </source>
</evidence>
<dbReference type="InterPro" id="IPR011701">
    <property type="entry name" value="MFS"/>
</dbReference>
<proteinExistence type="predicted"/>
<evidence type="ECO:0000313" key="9">
    <source>
        <dbReference type="Proteomes" id="UP000189433"/>
    </source>
</evidence>
<dbReference type="SUPFAM" id="SSF103473">
    <property type="entry name" value="MFS general substrate transporter"/>
    <property type="match status" value="1"/>
</dbReference>
<organism evidence="8 9">
    <name type="scientific">Rodentibacter rarus</name>
    <dbReference type="NCBI Taxonomy" id="1908260"/>
    <lineage>
        <taxon>Bacteria</taxon>
        <taxon>Pseudomonadati</taxon>
        <taxon>Pseudomonadota</taxon>
        <taxon>Gammaproteobacteria</taxon>
        <taxon>Pasteurellales</taxon>
        <taxon>Pasteurellaceae</taxon>
        <taxon>Rodentibacter</taxon>
    </lineage>
</organism>
<reference evidence="8 9" key="1">
    <citation type="submission" date="2016-10" db="EMBL/GenBank/DDBJ databases">
        <title>Rodentibacter gen. nov. and new species.</title>
        <authorList>
            <person name="Christensen H."/>
        </authorList>
    </citation>
    <scope>NUCLEOTIDE SEQUENCE [LARGE SCALE GENOMIC DNA]</scope>
    <source>
        <strain evidence="8 9">CCUG17206</strain>
    </source>
</reference>
<protein>
    <recommendedName>
        <fullName evidence="10">MFS transporter</fullName>
    </recommendedName>
</protein>
<feature type="transmembrane region" description="Helical" evidence="7">
    <location>
        <begin position="234"/>
        <end position="252"/>
    </location>
</feature>
<dbReference type="InterPro" id="IPR036259">
    <property type="entry name" value="MFS_trans_sf"/>
</dbReference>
<name>A0A1V3IF75_9PAST</name>
<dbReference type="AlphaFoldDB" id="A0A1V3IF75"/>
<accession>A0A1V3IF75</accession>
<feature type="transmembrane region" description="Helical" evidence="7">
    <location>
        <begin position="12"/>
        <end position="35"/>
    </location>
</feature>
<dbReference type="Pfam" id="PF07690">
    <property type="entry name" value="MFS_1"/>
    <property type="match status" value="1"/>
</dbReference>
<keyword evidence="6 7" id="KW-0472">Membrane</keyword>
<sequence length="375" mass="42887">MGAKLNLRKNLLVDTMFLLNSIVSTLPLTIVIFFLLDTSLTEENISFLFSLKFWGVSIFSFLFIPLSKKISIKNIIILSALIKLIAYFYFFFEQTFYGAITLVALSSLSASLFTTASKIYIQTTSENISLSLSRRFTLNNIGVSITPILLMIADDANTMIFIALILNLLLFLLTLMLEGISAIKSEDLSVNDHEVNLDNGLLLFIFISCLLFSIFYLTYEKNIPISLERKDDKAFYATLVAINTIMIIFLQIKTFSLMTELIGVYNAVFLSYTICSIAYFLFFVFNDSYLFMILFVIGITYLEMFFSTGVDSIIIEKGKRLSKYYFIAFNVFIAISITLSSYFLTLEKYILPIIIMLLIILKWIMNRIKQVEDKS</sequence>
<evidence type="ECO:0000256" key="5">
    <source>
        <dbReference type="ARBA" id="ARBA00022989"/>
    </source>
</evidence>
<feature type="transmembrane region" description="Helical" evidence="7">
    <location>
        <begin position="71"/>
        <end position="90"/>
    </location>
</feature>
<feature type="transmembrane region" description="Helical" evidence="7">
    <location>
        <begin position="349"/>
        <end position="365"/>
    </location>
</feature>
<dbReference type="GO" id="GO:0005886">
    <property type="term" value="C:plasma membrane"/>
    <property type="evidence" value="ECO:0007669"/>
    <property type="project" value="UniProtKB-SubCell"/>
</dbReference>
<dbReference type="EMBL" id="MLHJ01000124">
    <property type="protein sequence ID" value="OOF39410.1"/>
    <property type="molecule type" value="Genomic_DNA"/>
</dbReference>
<feature type="transmembrane region" description="Helical" evidence="7">
    <location>
        <begin position="96"/>
        <end position="115"/>
    </location>
</feature>
<dbReference type="PANTHER" id="PTHR23517:SF3">
    <property type="entry name" value="INTEGRAL MEMBRANE TRANSPORT PROTEIN"/>
    <property type="match status" value="1"/>
</dbReference>
<comment type="subcellular location">
    <subcellularLocation>
        <location evidence="1">Cell membrane</location>
        <topology evidence="1">Multi-pass membrane protein</topology>
    </subcellularLocation>
</comment>
<dbReference type="GO" id="GO:0022857">
    <property type="term" value="F:transmembrane transporter activity"/>
    <property type="evidence" value="ECO:0007669"/>
    <property type="project" value="InterPro"/>
</dbReference>
<feature type="transmembrane region" description="Helical" evidence="7">
    <location>
        <begin position="159"/>
        <end position="180"/>
    </location>
</feature>
<keyword evidence="9" id="KW-1185">Reference proteome</keyword>
<evidence type="ECO:0000256" key="1">
    <source>
        <dbReference type="ARBA" id="ARBA00004651"/>
    </source>
</evidence>
<dbReference type="Gene3D" id="1.20.1250.20">
    <property type="entry name" value="MFS general substrate transporter like domains"/>
    <property type="match status" value="1"/>
</dbReference>
<feature type="transmembrane region" description="Helical" evidence="7">
    <location>
        <begin position="47"/>
        <end position="64"/>
    </location>
</feature>
<feature type="transmembrane region" description="Helical" evidence="7">
    <location>
        <begin position="324"/>
        <end position="343"/>
    </location>
</feature>
<gene>
    <name evidence="8" type="ORF">BKK50_10705</name>
</gene>
<evidence type="ECO:0008006" key="10">
    <source>
        <dbReference type="Google" id="ProtNLM"/>
    </source>
</evidence>
<dbReference type="Proteomes" id="UP000189433">
    <property type="component" value="Unassembled WGS sequence"/>
</dbReference>
<feature type="transmembrane region" description="Helical" evidence="7">
    <location>
        <begin position="291"/>
        <end position="315"/>
    </location>
</feature>
<keyword evidence="4 7" id="KW-0812">Transmembrane</keyword>
<keyword evidence="5 7" id="KW-1133">Transmembrane helix</keyword>
<keyword evidence="3" id="KW-1003">Cell membrane</keyword>
<feature type="transmembrane region" description="Helical" evidence="7">
    <location>
        <begin position="136"/>
        <end position="153"/>
    </location>
</feature>
<evidence type="ECO:0000313" key="8">
    <source>
        <dbReference type="EMBL" id="OOF39410.1"/>
    </source>
</evidence>
<dbReference type="PANTHER" id="PTHR23517">
    <property type="entry name" value="RESISTANCE PROTEIN MDTM, PUTATIVE-RELATED-RELATED"/>
    <property type="match status" value="1"/>
</dbReference>
<feature type="transmembrane region" description="Helical" evidence="7">
    <location>
        <begin position="201"/>
        <end position="219"/>
    </location>
</feature>
<evidence type="ECO:0000256" key="6">
    <source>
        <dbReference type="ARBA" id="ARBA00023136"/>
    </source>
</evidence>
<evidence type="ECO:0000256" key="2">
    <source>
        <dbReference type="ARBA" id="ARBA00022448"/>
    </source>
</evidence>
<evidence type="ECO:0000256" key="3">
    <source>
        <dbReference type="ARBA" id="ARBA00022475"/>
    </source>
</evidence>